<dbReference type="CDD" id="cd00553">
    <property type="entry name" value="NAD_synthase"/>
    <property type="match status" value="1"/>
</dbReference>
<dbReference type="InterPro" id="IPR014729">
    <property type="entry name" value="Rossmann-like_a/b/a_fold"/>
</dbReference>
<dbReference type="GO" id="GO:0005524">
    <property type="term" value="F:ATP binding"/>
    <property type="evidence" value="ECO:0007669"/>
    <property type="project" value="UniProtKB-UniRule"/>
</dbReference>
<dbReference type="AlphaFoldDB" id="A0A3S9P192"/>
<dbReference type="Pfam" id="PF00795">
    <property type="entry name" value="CN_hydrolase"/>
    <property type="match status" value="1"/>
</dbReference>
<feature type="active site" description="Nucleophile; for glutaminase activity" evidence="7">
    <location>
        <position position="171"/>
    </location>
</feature>
<dbReference type="UniPathway" id="UPA00253">
    <property type="reaction ID" value="UER00334"/>
</dbReference>
<evidence type="ECO:0000256" key="8">
    <source>
        <dbReference type="PIRNR" id="PIRNR006630"/>
    </source>
</evidence>
<keyword evidence="4 7" id="KW-0547">Nucleotide-binding</keyword>
<dbReference type="RefSeq" id="WP_126612970.1">
    <property type="nucleotide sequence ID" value="NZ_CP034562.1"/>
</dbReference>
<dbReference type="InterPro" id="IPR003694">
    <property type="entry name" value="NAD_synthase"/>
</dbReference>
<name>A0A3S9P192_9BACT</name>
<comment type="similarity">
    <text evidence="9">Belongs to the NAD synthetase family.</text>
</comment>
<dbReference type="InterPro" id="IPR014445">
    <property type="entry name" value="Gln-dep_NAD_synthase"/>
</dbReference>
<dbReference type="InterPro" id="IPR003010">
    <property type="entry name" value="C-N_Hydrolase"/>
</dbReference>
<organism evidence="11 12">
    <name type="scientific">Flammeovirga pectinis</name>
    <dbReference type="NCBI Taxonomy" id="2494373"/>
    <lineage>
        <taxon>Bacteria</taxon>
        <taxon>Pseudomonadati</taxon>
        <taxon>Bacteroidota</taxon>
        <taxon>Cytophagia</taxon>
        <taxon>Cytophagales</taxon>
        <taxon>Flammeovirgaceae</taxon>
        <taxon>Flammeovirga</taxon>
    </lineage>
</organism>
<feature type="binding site" evidence="7">
    <location>
        <position position="496"/>
    </location>
    <ligand>
        <name>deamido-NAD(+)</name>
        <dbReference type="ChEBI" id="CHEBI:58437"/>
        <note>ligand shared between two neighboring subunits</note>
    </ligand>
</feature>
<feature type="binding site" evidence="7">
    <location>
        <position position="198"/>
    </location>
    <ligand>
        <name>L-glutamine</name>
        <dbReference type="ChEBI" id="CHEBI:58359"/>
    </ligand>
</feature>
<dbReference type="GO" id="GO:0008795">
    <property type="term" value="F:NAD+ synthase activity"/>
    <property type="evidence" value="ECO:0007669"/>
    <property type="project" value="UniProtKB-UniRule"/>
</dbReference>
<comment type="pathway">
    <text evidence="1 7 8">Cofactor biosynthesis; NAD(+) biosynthesis; NAD(+) from deamido-NAD(+) (L-Gln route): step 1/1.</text>
</comment>
<dbReference type="Gene3D" id="3.40.50.620">
    <property type="entry name" value="HUPs"/>
    <property type="match status" value="1"/>
</dbReference>
<dbReference type="OrthoDB" id="9803818at2"/>
<dbReference type="PANTHER" id="PTHR23090">
    <property type="entry name" value="NH 3 /GLUTAMINE-DEPENDENT NAD + SYNTHETASE"/>
    <property type="match status" value="1"/>
</dbReference>
<feature type="binding site" evidence="7">
    <location>
        <position position="467"/>
    </location>
    <ligand>
        <name>deamido-NAD(+)</name>
        <dbReference type="ChEBI" id="CHEBI:58437"/>
        <note>ligand shared between two neighboring subunits</note>
    </ligand>
</feature>
<comment type="catalytic activity">
    <reaction evidence="7 8">
        <text>deamido-NAD(+) + L-glutamine + ATP + H2O = L-glutamate + AMP + diphosphate + NAD(+) + H(+)</text>
        <dbReference type="Rhea" id="RHEA:24384"/>
        <dbReference type="ChEBI" id="CHEBI:15377"/>
        <dbReference type="ChEBI" id="CHEBI:15378"/>
        <dbReference type="ChEBI" id="CHEBI:29985"/>
        <dbReference type="ChEBI" id="CHEBI:30616"/>
        <dbReference type="ChEBI" id="CHEBI:33019"/>
        <dbReference type="ChEBI" id="CHEBI:57540"/>
        <dbReference type="ChEBI" id="CHEBI:58359"/>
        <dbReference type="ChEBI" id="CHEBI:58437"/>
        <dbReference type="ChEBI" id="CHEBI:456215"/>
        <dbReference type="EC" id="6.3.5.1"/>
    </reaction>
</comment>
<dbReference type="EC" id="6.3.5.1" evidence="7 8"/>
<evidence type="ECO:0000256" key="5">
    <source>
        <dbReference type="ARBA" id="ARBA00022840"/>
    </source>
</evidence>
<feature type="domain" description="CN hydrolase" evidence="10">
    <location>
        <begin position="4"/>
        <end position="271"/>
    </location>
</feature>
<comment type="caution">
    <text evidence="7">Lacks conserved residue(s) required for the propagation of feature annotation.</text>
</comment>
<evidence type="ECO:0000256" key="7">
    <source>
        <dbReference type="HAMAP-Rule" id="MF_02090"/>
    </source>
</evidence>
<dbReference type="InterPro" id="IPR022310">
    <property type="entry name" value="NAD/GMP_synthase"/>
</dbReference>
<feature type="binding site" evidence="7">
    <location>
        <position position="204"/>
    </location>
    <ligand>
        <name>L-glutamine</name>
        <dbReference type="ChEBI" id="CHEBI:58359"/>
    </ligand>
</feature>
<dbReference type="Pfam" id="PF02540">
    <property type="entry name" value="NAD_synthase"/>
    <property type="match status" value="1"/>
</dbReference>
<dbReference type="HAMAP" id="MF_02090">
    <property type="entry name" value="NadE_glutamine_dep"/>
    <property type="match status" value="1"/>
</dbReference>
<evidence type="ECO:0000256" key="2">
    <source>
        <dbReference type="ARBA" id="ARBA00007145"/>
    </source>
</evidence>
<evidence type="ECO:0000256" key="9">
    <source>
        <dbReference type="RuleBase" id="RU003811"/>
    </source>
</evidence>
<accession>A0A3S9P192</accession>
<keyword evidence="3 7" id="KW-0436">Ligase</keyword>
<feature type="active site" description="For glutaminase activity" evidence="7">
    <location>
        <position position="111"/>
    </location>
</feature>
<comment type="function">
    <text evidence="7">Catalyzes the ATP-dependent amidation of deamido-NAD to form NAD. Uses L-glutamine as a nitrogen source.</text>
</comment>
<feature type="binding site" evidence="7">
    <location>
        <position position="491"/>
    </location>
    <ligand>
        <name>ATP</name>
        <dbReference type="ChEBI" id="CHEBI:30616"/>
    </ligand>
</feature>
<dbReference type="GO" id="GO:0005737">
    <property type="term" value="C:cytoplasm"/>
    <property type="evidence" value="ECO:0007669"/>
    <property type="project" value="InterPro"/>
</dbReference>
<dbReference type="InterPro" id="IPR036526">
    <property type="entry name" value="C-N_Hydrolase_sf"/>
</dbReference>
<dbReference type="SUPFAM" id="SSF52402">
    <property type="entry name" value="Adenine nucleotide alpha hydrolases-like"/>
    <property type="match status" value="1"/>
</dbReference>
<keyword evidence="5 7" id="KW-0067">ATP-binding</keyword>
<dbReference type="CDD" id="cd07570">
    <property type="entry name" value="GAT_Gln-NAD-synth"/>
    <property type="match status" value="1"/>
</dbReference>
<dbReference type="PANTHER" id="PTHR23090:SF9">
    <property type="entry name" value="GLUTAMINE-DEPENDENT NAD(+) SYNTHETASE"/>
    <property type="match status" value="1"/>
</dbReference>
<comment type="similarity">
    <text evidence="2 7 8">In the C-terminal section; belongs to the NAD synthetase family.</text>
</comment>
<dbReference type="PROSITE" id="PS50263">
    <property type="entry name" value="CN_HYDROLASE"/>
    <property type="match status" value="1"/>
</dbReference>
<dbReference type="GO" id="GO:0003952">
    <property type="term" value="F:NAD+ synthase (glutamine-hydrolyzing) activity"/>
    <property type="evidence" value="ECO:0007669"/>
    <property type="project" value="UniProtKB-UniRule"/>
</dbReference>
<keyword evidence="12" id="KW-1185">Reference proteome</keyword>
<keyword evidence="6 7" id="KW-0520">NAD</keyword>
<evidence type="ECO:0000313" key="11">
    <source>
        <dbReference type="EMBL" id="AZQ61942.1"/>
    </source>
</evidence>
<reference evidence="11 12" key="1">
    <citation type="submission" date="2018-12" db="EMBL/GenBank/DDBJ databases">
        <title>Flammeovirga pectinis sp. nov., isolated from the gut of the Korean scallop, Patinopecten yessoensis.</title>
        <authorList>
            <person name="Bae J.-W."/>
            <person name="Jeong Y.-S."/>
            <person name="Kang W."/>
        </authorList>
    </citation>
    <scope>NUCLEOTIDE SEQUENCE [LARGE SCALE GENOMIC DNA]</scope>
    <source>
        <strain evidence="11 12">L12M1</strain>
    </source>
</reference>
<dbReference type="SUPFAM" id="SSF56317">
    <property type="entry name" value="Carbon-nitrogen hydrolase"/>
    <property type="match status" value="1"/>
</dbReference>
<evidence type="ECO:0000256" key="4">
    <source>
        <dbReference type="ARBA" id="ARBA00022741"/>
    </source>
</evidence>
<dbReference type="PIRSF" id="PIRSF006630">
    <property type="entry name" value="NADS_GAT"/>
    <property type="match status" value="1"/>
</dbReference>
<sequence>MNLIKVAGAELNQTPLDWYNNYQNILTAIQTAKKDKVSILCLPELCLTGYGCEDAFYAPNTEEQALELLGNLLPETKGIVVSVGLPLRHQNKLYNTVALIANGKILGFVAKKHLAGNGIHYEPRWFTPWEEGEVSSISFSDEVNDKLNSNSFPFGDLLFDVKGVRIGFEICEDAWVANRPGRSLYKKGVDIILNPSASHFAFDKLDVRKRFVLEGSRAFGVGYIYANLLGNESGRAIYDGGVMIALSGKLLAISKRFSFKNCKVTTATLDIDIARLAQIQSHTSNIGVAQIEVIHSSFDIPRTIPEKHSPVEASWEHSQFIKEEEFGRAVALGLFDYMRKSYSKGFVVSLSGGADSSAIVTLIHLMIEMGSEDLGLENFKAKLNYFTALTPCTTTKEVCHQVLTTAYQPTENSGDVTFNAAKFLAEAVGAKFFNVDVNPMFKGYVNAIETSIERKLTWEQDDITLQNIQARVRAPSVWMLANINGALLLSTSNRSEAAVGYATMDGDTSGGLSPIAGIDKNYLRSWLRWMETNGVDNKWNIPALSYVNDQQPTAELRPKDSKQTDEGDLMPYDVLEEIEKLAIRDKKSPKECLEFLKATHPETSSDSIKAWITKFFRLWSRNQWKRERYAPSFHLDDKNLDPKTWCRFPILSGSFAKELAEM</sequence>
<evidence type="ECO:0000256" key="3">
    <source>
        <dbReference type="ARBA" id="ARBA00022598"/>
    </source>
</evidence>
<protein>
    <recommendedName>
        <fullName evidence="7 8">Glutamine-dependent NAD(+) synthetase</fullName>
        <ecNumber evidence="7 8">6.3.5.1</ecNumber>
    </recommendedName>
    <alternativeName>
        <fullName evidence="7 8">NAD(+) synthase [glutamine-hydrolyzing]</fullName>
    </alternativeName>
</protein>
<dbReference type="EMBL" id="CP034562">
    <property type="protein sequence ID" value="AZQ61942.1"/>
    <property type="molecule type" value="Genomic_DNA"/>
</dbReference>
<feature type="binding site" evidence="7">
    <location>
        <position position="625"/>
    </location>
    <ligand>
        <name>deamido-NAD(+)</name>
        <dbReference type="ChEBI" id="CHEBI:58437"/>
        <note>ligand shared between two neighboring subunits</note>
    </ligand>
</feature>
<dbReference type="KEGG" id="fll:EI427_06720"/>
<dbReference type="Proteomes" id="UP000267268">
    <property type="component" value="Chromosome 1"/>
</dbReference>
<dbReference type="NCBIfam" id="TIGR00552">
    <property type="entry name" value="nadE"/>
    <property type="match status" value="1"/>
</dbReference>
<dbReference type="GO" id="GO:0009435">
    <property type="term" value="P:NAD+ biosynthetic process"/>
    <property type="evidence" value="ECO:0007669"/>
    <property type="project" value="UniProtKB-UniRule"/>
</dbReference>
<evidence type="ECO:0000256" key="6">
    <source>
        <dbReference type="ARBA" id="ARBA00023027"/>
    </source>
</evidence>
<gene>
    <name evidence="7 11" type="primary">nadE</name>
    <name evidence="11" type="ORF">EI427_06720</name>
</gene>
<feature type="active site" description="Proton acceptor; for glutaminase activity" evidence="7">
    <location>
        <position position="44"/>
    </location>
</feature>
<evidence type="ECO:0000313" key="12">
    <source>
        <dbReference type="Proteomes" id="UP000267268"/>
    </source>
</evidence>
<evidence type="ECO:0000259" key="10">
    <source>
        <dbReference type="PROSITE" id="PS50263"/>
    </source>
</evidence>
<dbReference type="GO" id="GO:0004359">
    <property type="term" value="F:glutaminase activity"/>
    <property type="evidence" value="ECO:0007669"/>
    <property type="project" value="InterPro"/>
</dbReference>
<proteinExistence type="inferred from homology"/>
<evidence type="ECO:0000256" key="1">
    <source>
        <dbReference type="ARBA" id="ARBA00005188"/>
    </source>
</evidence>
<dbReference type="Gene3D" id="3.60.110.10">
    <property type="entry name" value="Carbon-nitrogen hydrolase"/>
    <property type="match status" value="1"/>
</dbReference>